<dbReference type="Proteomes" id="UP000198406">
    <property type="component" value="Unassembled WGS sequence"/>
</dbReference>
<keyword evidence="2" id="KW-0472">Membrane</keyword>
<feature type="compositionally biased region" description="Low complexity" evidence="1">
    <location>
        <begin position="338"/>
        <end position="351"/>
    </location>
</feature>
<feature type="region of interest" description="Disordered" evidence="1">
    <location>
        <begin position="298"/>
        <end position="361"/>
    </location>
</feature>
<dbReference type="EMBL" id="BDSP01000257">
    <property type="protein sequence ID" value="GAX27446.1"/>
    <property type="molecule type" value="Genomic_DNA"/>
</dbReference>
<dbReference type="AlphaFoldDB" id="A0A1Z5KME7"/>
<feature type="region of interest" description="Disordered" evidence="1">
    <location>
        <begin position="1"/>
        <end position="25"/>
    </location>
</feature>
<evidence type="ECO:0000256" key="1">
    <source>
        <dbReference type="SAM" id="MobiDB-lite"/>
    </source>
</evidence>
<dbReference type="InParanoid" id="A0A1Z5KME7"/>
<evidence type="ECO:0000313" key="3">
    <source>
        <dbReference type="EMBL" id="GAX27446.1"/>
    </source>
</evidence>
<reference evidence="3 4" key="1">
    <citation type="journal article" date="2015" name="Plant Cell">
        <title>Oil accumulation by the oleaginous diatom Fistulifera solaris as revealed by the genome and transcriptome.</title>
        <authorList>
            <person name="Tanaka T."/>
            <person name="Maeda Y."/>
            <person name="Veluchamy A."/>
            <person name="Tanaka M."/>
            <person name="Abida H."/>
            <person name="Marechal E."/>
            <person name="Bowler C."/>
            <person name="Muto M."/>
            <person name="Sunaga Y."/>
            <person name="Tanaka M."/>
            <person name="Yoshino T."/>
            <person name="Taniguchi T."/>
            <person name="Fukuda Y."/>
            <person name="Nemoto M."/>
            <person name="Matsumoto M."/>
            <person name="Wong P.S."/>
            <person name="Aburatani S."/>
            <person name="Fujibuchi W."/>
        </authorList>
    </citation>
    <scope>NUCLEOTIDE SEQUENCE [LARGE SCALE GENOMIC DNA]</scope>
    <source>
        <strain evidence="3 4">JPCC DA0580</strain>
    </source>
</reference>
<accession>A0A1Z5KME7</accession>
<feature type="compositionally biased region" description="Basic and acidic residues" evidence="1">
    <location>
        <begin position="144"/>
        <end position="154"/>
    </location>
</feature>
<keyword evidence="2" id="KW-1133">Transmembrane helix</keyword>
<keyword evidence="2" id="KW-0812">Transmembrane</keyword>
<organism evidence="3 4">
    <name type="scientific">Fistulifera solaris</name>
    <name type="common">Oleaginous diatom</name>
    <dbReference type="NCBI Taxonomy" id="1519565"/>
    <lineage>
        <taxon>Eukaryota</taxon>
        <taxon>Sar</taxon>
        <taxon>Stramenopiles</taxon>
        <taxon>Ochrophyta</taxon>
        <taxon>Bacillariophyta</taxon>
        <taxon>Bacillariophyceae</taxon>
        <taxon>Bacillariophycidae</taxon>
        <taxon>Naviculales</taxon>
        <taxon>Naviculaceae</taxon>
        <taxon>Fistulifera</taxon>
    </lineage>
</organism>
<keyword evidence="4" id="KW-1185">Reference proteome</keyword>
<feature type="transmembrane region" description="Helical" evidence="2">
    <location>
        <begin position="272"/>
        <end position="292"/>
    </location>
</feature>
<evidence type="ECO:0000256" key="2">
    <source>
        <dbReference type="SAM" id="Phobius"/>
    </source>
</evidence>
<evidence type="ECO:0000313" key="4">
    <source>
        <dbReference type="Proteomes" id="UP000198406"/>
    </source>
</evidence>
<comment type="caution">
    <text evidence="3">The sequence shown here is derived from an EMBL/GenBank/DDBJ whole genome shotgun (WGS) entry which is preliminary data.</text>
</comment>
<protein>
    <submittedName>
        <fullName evidence="3">Uncharacterized protein</fullName>
    </submittedName>
</protein>
<proteinExistence type="predicted"/>
<gene>
    <name evidence="3" type="ORF">FisN_23Hh090</name>
</gene>
<name>A0A1Z5KME7_FISSO</name>
<feature type="region of interest" description="Disordered" evidence="1">
    <location>
        <begin position="144"/>
        <end position="168"/>
    </location>
</feature>
<feature type="compositionally biased region" description="Polar residues" evidence="1">
    <location>
        <begin position="10"/>
        <end position="25"/>
    </location>
</feature>
<dbReference type="OrthoDB" id="48069at2759"/>
<sequence length="361" mass="40367">MFTKKRNQDFLPTTGSSNGPYAYSTSRKQGVFDRVGRLFSKGTNDGSAASIQMAPPIVQAWQRSSVVFRRTTQAALFFLFLTYMGYRAIRYGNAHIQVNCLSTECLISVQPVGWKKQTKLTISRSQLIQALPVRTLKDGSFVSDDKVSTDDHTRNNKGKKKSKANASTYKGPDQDGYYISYAVYLQDKNALTNEKNSPNSADIPAVSLNPLLEFLTPVKDQEGQYRLTMSHFGNFQTRRRVRTMIQKVTSYTKRRRQKVLIKESRSPSWQGIVMIVFGVIGTLLSILLGQVWDEDDPIQRSKKPAKRNNQQRPGGPGGRKETAGMAYNNQIPARYEVASSSAAHSSNNPAATTRRRYGGGN</sequence>